<evidence type="ECO:0000256" key="2">
    <source>
        <dbReference type="ARBA" id="ARBA00022638"/>
    </source>
</evidence>
<sequence length="418" mass="44740">MATPMTASQIVAQLKKWGIKYKEVKSWKTHNRNSKGAWGGMNGFIWHHTGADVKDAAAYAGSTLYNGLSTLPGPLCHFGLAPDGTVYLIGWGRANHAGGGDPTVLNHVINEDYSGQLHPTKGNANGTDGNAHFYGVEIMYSGSHKMTDAQYKTGLKLSAAILDFHKWTEKSVIGHGEWSNDKWDPGYASGKIMDMTKVRADVKATLKAGAKPAPAPAPKPAPKPVPTPTPKPTPTPTPKPWTGTISPKSRETEATIKAQAAEAVKTWPFIAEVEKAHGLPEGLLVAVGSRETNLKNVIGDGGHGFGVWQRDNRYWKVDETYLNDVRKQAEDAATLLAANYKALNNWGFAAAAYNAGVDGVKTAIAAGKSPDSATTGGDYAADVLGRLAYVPKAPAPKPLTLEERVAELEKRVAELEKK</sequence>
<dbReference type="OrthoDB" id="4184at10239"/>
<reference evidence="5 6" key="1">
    <citation type="submission" date="2018-01" db="EMBL/GenBank/DDBJ databases">
        <authorList>
            <person name="Grinwald M.F."/>
            <person name="Tasoff P."/>
            <person name="Simpson K.F."/>
            <person name="Vasser A."/>
            <person name="Shaffer C.D."/>
            <person name="Weston-Hafer K.A."/>
            <person name="Russell D.A."/>
            <person name="Pope W.H."/>
            <person name="Jacobs-Sera D."/>
            <person name="Hendrix R.W."/>
            <person name="Hatfull G.F."/>
        </authorList>
    </citation>
    <scope>NUCLEOTIDE SEQUENCE [LARGE SCALE GENOMIC DNA]</scope>
</reference>
<dbReference type="SMART" id="SM00644">
    <property type="entry name" value="Ami_2"/>
    <property type="match status" value="1"/>
</dbReference>
<dbReference type="GO" id="GO:0008745">
    <property type="term" value="F:N-acetylmuramoyl-L-alanine amidase activity"/>
    <property type="evidence" value="ECO:0007669"/>
    <property type="project" value="InterPro"/>
</dbReference>
<keyword evidence="1" id="KW-0929">Antimicrobial</keyword>
<keyword evidence="2" id="KW-0081">Bacteriolytic enzyme</keyword>
<proteinExistence type="predicted"/>
<evidence type="ECO:0000256" key="1">
    <source>
        <dbReference type="ARBA" id="ARBA00022529"/>
    </source>
</evidence>
<accession>A0A2L1IVJ9</accession>
<dbReference type="GO" id="GO:0009253">
    <property type="term" value="P:peptidoglycan catabolic process"/>
    <property type="evidence" value="ECO:0007669"/>
    <property type="project" value="InterPro"/>
</dbReference>
<dbReference type="Gene3D" id="1.10.530.10">
    <property type="match status" value="1"/>
</dbReference>
<evidence type="ECO:0000256" key="3">
    <source>
        <dbReference type="SAM" id="MobiDB-lite"/>
    </source>
</evidence>
<dbReference type="Proteomes" id="UP000241925">
    <property type="component" value="Segment"/>
</dbReference>
<dbReference type="InterPro" id="IPR023346">
    <property type="entry name" value="Lysozyme-like_dom_sf"/>
</dbReference>
<dbReference type="CDD" id="cd06583">
    <property type="entry name" value="PGRP"/>
    <property type="match status" value="1"/>
</dbReference>
<dbReference type="InterPro" id="IPR002502">
    <property type="entry name" value="Amidase_domain"/>
</dbReference>
<dbReference type="Pfam" id="PF01510">
    <property type="entry name" value="Amidase_2"/>
    <property type="match status" value="1"/>
</dbReference>
<gene>
    <name evidence="5" type="ORF">SEA_BILLNYE_17</name>
</gene>
<dbReference type="InterPro" id="IPR008258">
    <property type="entry name" value="Transglycosylase_SLT_dom_1"/>
</dbReference>
<organism evidence="5 6">
    <name type="scientific">Streptomyces phage BillNye</name>
    <dbReference type="NCBI Taxonomy" id="2079426"/>
    <lineage>
        <taxon>Viruses</taxon>
        <taxon>Duplodnaviria</taxon>
        <taxon>Heunggongvirae</taxon>
        <taxon>Uroviricota</taxon>
        <taxon>Caudoviricetes</taxon>
        <taxon>Stanwilliamsviridae</taxon>
        <taxon>Loccivirinae</taxon>
        <taxon>Wilnyevirus</taxon>
        <taxon>Wilnyevirus billnye</taxon>
    </lineage>
</organism>
<feature type="region of interest" description="Disordered" evidence="3">
    <location>
        <begin position="209"/>
        <end position="249"/>
    </location>
</feature>
<dbReference type="InterPro" id="IPR036505">
    <property type="entry name" value="Amidase/PGRP_sf"/>
</dbReference>
<dbReference type="GO" id="GO:0001897">
    <property type="term" value="P:symbiont-mediated cytolysis of host cell"/>
    <property type="evidence" value="ECO:0007669"/>
    <property type="project" value="UniProtKB-ARBA"/>
</dbReference>
<dbReference type="GO" id="GO:0042742">
    <property type="term" value="P:defense response to bacterium"/>
    <property type="evidence" value="ECO:0007669"/>
    <property type="project" value="UniProtKB-KW"/>
</dbReference>
<evidence type="ECO:0000259" key="4">
    <source>
        <dbReference type="SMART" id="SM00644"/>
    </source>
</evidence>
<feature type="domain" description="N-acetylmuramoyl-L-alanine amidase" evidence="4">
    <location>
        <begin position="27"/>
        <end position="186"/>
    </location>
</feature>
<feature type="compositionally biased region" description="Pro residues" evidence="3">
    <location>
        <begin position="213"/>
        <end position="239"/>
    </location>
</feature>
<dbReference type="EMBL" id="MG757153">
    <property type="protein sequence ID" value="AVD99219.1"/>
    <property type="molecule type" value="Genomic_DNA"/>
</dbReference>
<keyword evidence="6" id="KW-1185">Reference proteome</keyword>
<evidence type="ECO:0000313" key="6">
    <source>
        <dbReference type="Proteomes" id="UP000241925"/>
    </source>
</evidence>
<dbReference type="Gene3D" id="3.40.80.10">
    <property type="entry name" value="Peptidoglycan recognition protein-like"/>
    <property type="match status" value="1"/>
</dbReference>
<dbReference type="SUPFAM" id="SSF53955">
    <property type="entry name" value="Lysozyme-like"/>
    <property type="match status" value="1"/>
</dbReference>
<name>A0A2L1IVJ9_9CAUD</name>
<protein>
    <submittedName>
        <fullName evidence="5">LysM-like endolysin</fullName>
    </submittedName>
</protein>
<dbReference type="Pfam" id="PF01464">
    <property type="entry name" value="SLT"/>
    <property type="match status" value="1"/>
</dbReference>
<evidence type="ECO:0000313" key="5">
    <source>
        <dbReference type="EMBL" id="AVD99219.1"/>
    </source>
</evidence>
<dbReference type="SUPFAM" id="SSF55846">
    <property type="entry name" value="N-acetylmuramoyl-L-alanine amidase-like"/>
    <property type="match status" value="1"/>
</dbReference>